<dbReference type="EMBL" id="LAQL01000007">
    <property type="protein sequence ID" value="KLN60596.1"/>
    <property type="molecule type" value="Genomic_DNA"/>
</dbReference>
<comment type="caution">
    <text evidence="2">The sequence shown here is derived from an EMBL/GenBank/DDBJ whole genome shotgun (WGS) entry which is preliminary data.</text>
</comment>
<dbReference type="STRING" id="1489064.WH96_12100"/>
<sequence>MEQIQGNILVEFMRFGIGWKLAYEWDGKKVILRHKGYVWRLFGKLLPLPLSWVMGEGHAEETPLSDDDFSMWTHAKHSLFGPTFGYAGTFKVTEVKCQK</sequence>
<proteinExistence type="predicted"/>
<protein>
    <recommendedName>
        <fullName evidence="1">DUF4166 domain-containing protein</fullName>
    </recommendedName>
</protein>
<evidence type="ECO:0000313" key="2">
    <source>
        <dbReference type="EMBL" id="KLN60596.1"/>
    </source>
</evidence>
<organism evidence="2 3">
    <name type="scientific">Kiloniella spongiae</name>
    <dbReference type="NCBI Taxonomy" id="1489064"/>
    <lineage>
        <taxon>Bacteria</taxon>
        <taxon>Pseudomonadati</taxon>
        <taxon>Pseudomonadota</taxon>
        <taxon>Alphaproteobacteria</taxon>
        <taxon>Rhodospirillales</taxon>
        <taxon>Kiloniellaceae</taxon>
        <taxon>Kiloniella</taxon>
    </lineage>
</organism>
<dbReference type="Proteomes" id="UP000035444">
    <property type="component" value="Unassembled WGS sequence"/>
</dbReference>
<dbReference type="InterPro" id="IPR025311">
    <property type="entry name" value="DUF4166"/>
</dbReference>
<keyword evidence="3" id="KW-1185">Reference proteome</keyword>
<evidence type="ECO:0000259" key="1">
    <source>
        <dbReference type="Pfam" id="PF13761"/>
    </source>
</evidence>
<name>A0A0H2MEG4_9PROT</name>
<evidence type="ECO:0000313" key="3">
    <source>
        <dbReference type="Proteomes" id="UP000035444"/>
    </source>
</evidence>
<dbReference type="Pfam" id="PF13761">
    <property type="entry name" value="DUF4166"/>
    <property type="match status" value="1"/>
</dbReference>
<feature type="domain" description="DUF4166" evidence="1">
    <location>
        <begin position="15"/>
        <end position="90"/>
    </location>
</feature>
<dbReference type="AlphaFoldDB" id="A0A0H2MEG4"/>
<accession>A0A0H2MEG4</accession>
<gene>
    <name evidence="2" type="ORF">WH96_12100</name>
</gene>
<reference evidence="2 3" key="1">
    <citation type="submission" date="2015-03" db="EMBL/GenBank/DDBJ databases">
        <title>Genome Sequence of Kiloniella spongiae MEBiC09566, isolated from a marine sponge.</title>
        <authorList>
            <person name="Shao Z."/>
            <person name="Wang L."/>
            <person name="Li X."/>
        </authorList>
    </citation>
    <scope>NUCLEOTIDE SEQUENCE [LARGE SCALE GENOMIC DNA]</scope>
    <source>
        <strain evidence="2 3">MEBiC09566</strain>
    </source>
</reference>